<dbReference type="OrthoDB" id="9940536at2759"/>
<feature type="region of interest" description="Disordered" evidence="1">
    <location>
        <begin position="114"/>
        <end position="227"/>
    </location>
</feature>
<dbReference type="AlphaFoldDB" id="A0A8T3DZP6"/>
<evidence type="ECO:0000313" key="2">
    <source>
        <dbReference type="EMBL" id="KAI1902521.1"/>
    </source>
</evidence>
<comment type="caution">
    <text evidence="2">The sequence shown here is derived from an EMBL/GenBank/DDBJ whole genome shotgun (WGS) entry which is preliminary data.</text>
</comment>
<feature type="compositionally biased region" description="Polar residues" evidence="1">
    <location>
        <begin position="70"/>
        <end position="80"/>
    </location>
</feature>
<gene>
    <name evidence="2" type="ORF">AGOR_G00045610</name>
</gene>
<evidence type="ECO:0000256" key="1">
    <source>
        <dbReference type="SAM" id="MobiDB-lite"/>
    </source>
</evidence>
<feature type="compositionally biased region" description="Basic residues" evidence="1">
    <location>
        <begin position="163"/>
        <end position="173"/>
    </location>
</feature>
<name>A0A8T3DZP6_9TELE</name>
<dbReference type="GO" id="GO:0031110">
    <property type="term" value="P:regulation of microtubule polymerization or depolymerization"/>
    <property type="evidence" value="ECO:0007669"/>
    <property type="project" value="InterPro"/>
</dbReference>
<proteinExistence type="predicted"/>
<reference evidence="2" key="1">
    <citation type="submission" date="2021-01" db="EMBL/GenBank/DDBJ databases">
        <authorList>
            <person name="Zahm M."/>
            <person name="Roques C."/>
            <person name="Cabau C."/>
            <person name="Klopp C."/>
            <person name="Donnadieu C."/>
            <person name="Jouanno E."/>
            <person name="Lampietro C."/>
            <person name="Louis A."/>
            <person name="Herpin A."/>
            <person name="Echchiki A."/>
            <person name="Berthelot C."/>
            <person name="Parey E."/>
            <person name="Roest-Crollius H."/>
            <person name="Braasch I."/>
            <person name="Postlethwait J."/>
            <person name="Bobe J."/>
            <person name="Montfort J."/>
            <person name="Bouchez O."/>
            <person name="Begum T."/>
            <person name="Mejri S."/>
            <person name="Adams A."/>
            <person name="Chen W.-J."/>
            <person name="Guiguen Y."/>
        </authorList>
    </citation>
    <scope>NUCLEOTIDE SEQUENCE</scope>
    <source>
        <tissue evidence="2">Blood</tissue>
    </source>
</reference>
<dbReference type="InterPro" id="IPR000956">
    <property type="entry name" value="Stathmin_fam"/>
</dbReference>
<dbReference type="EMBL" id="JAERUA010000003">
    <property type="protein sequence ID" value="KAI1902521.1"/>
    <property type="molecule type" value="Genomic_DNA"/>
</dbReference>
<sequence length="227" mass="24577">MGCGSSKITVVRPVERGGSEDDFGTGKCSAFARGDSAVSNQTNDSGLGLEASEGAAPPPAILRGKFSPLTVPSSAQERQSSNDILQQLLSQGILSAPPKVGVAGQAYSLMIDSTDKGLRKPPARLQALKTSKEQPITNKEDIEEKMKRVEERRKVKEAELKQRLRSARFRGASKPREEEMQEVEEADSTPPDPGRPNDLSTLELQGPELETDSTFLQTVPPAEEEDF</sequence>
<accession>A0A8T3DZP6</accession>
<organism evidence="2 3">
    <name type="scientific">Albula goreensis</name>
    <dbReference type="NCBI Taxonomy" id="1534307"/>
    <lineage>
        <taxon>Eukaryota</taxon>
        <taxon>Metazoa</taxon>
        <taxon>Chordata</taxon>
        <taxon>Craniata</taxon>
        <taxon>Vertebrata</taxon>
        <taxon>Euteleostomi</taxon>
        <taxon>Actinopterygii</taxon>
        <taxon>Neopterygii</taxon>
        <taxon>Teleostei</taxon>
        <taxon>Albuliformes</taxon>
        <taxon>Albulidae</taxon>
        <taxon>Albula</taxon>
    </lineage>
</organism>
<feature type="region of interest" description="Disordered" evidence="1">
    <location>
        <begin position="1"/>
        <end position="80"/>
    </location>
</feature>
<protein>
    <recommendedName>
        <fullName evidence="4">Stathmin</fullName>
    </recommendedName>
</protein>
<dbReference type="PANTHER" id="PTHR10104">
    <property type="entry name" value="STATHMIN"/>
    <property type="match status" value="1"/>
</dbReference>
<feature type="compositionally biased region" description="Basic and acidic residues" evidence="1">
    <location>
        <begin position="138"/>
        <end position="162"/>
    </location>
</feature>
<keyword evidence="3" id="KW-1185">Reference proteome</keyword>
<evidence type="ECO:0000313" key="3">
    <source>
        <dbReference type="Proteomes" id="UP000829720"/>
    </source>
</evidence>
<evidence type="ECO:0008006" key="4">
    <source>
        <dbReference type="Google" id="ProtNLM"/>
    </source>
</evidence>
<dbReference type="PANTHER" id="PTHR10104:SF20">
    <property type="entry name" value="STATHMIN DOMAIN-CONTAINING PROTEIN 1"/>
    <property type="match status" value="1"/>
</dbReference>
<dbReference type="Proteomes" id="UP000829720">
    <property type="component" value="Unassembled WGS sequence"/>
</dbReference>